<keyword evidence="1" id="KW-0472">Membrane</keyword>
<feature type="domain" description="PAC" evidence="3">
    <location>
        <begin position="303"/>
        <end position="354"/>
    </location>
</feature>
<dbReference type="PROSITE" id="PS50112">
    <property type="entry name" value="PAS"/>
    <property type="match status" value="1"/>
</dbReference>
<name>A0A3B0ZZW9_9ZZZZ</name>
<dbReference type="SUPFAM" id="SSF55073">
    <property type="entry name" value="Nucleotide cyclase"/>
    <property type="match status" value="1"/>
</dbReference>
<dbReference type="FunFam" id="3.30.70.270:FF:000001">
    <property type="entry name" value="Diguanylate cyclase domain protein"/>
    <property type="match status" value="1"/>
</dbReference>
<dbReference type="NCBIfam" id="TIGR00254">
    <property type="entry name" value="GGDEF"/>
    <property type="match status" value="1"/>
</dbReference>
<dbReference type="InterPro" id="IPR000700">
    <property type="entry name" value="PAS-assoc_C"/>
</dbReference>
<dbReference type="NCBIfam" id="TIGR00229">
    <property type="entry name" value="sensory_box"/>
    <property type="match status" value="1"/>
</dbReference>
<dbReference type="Gene3D" id="3.30.450.20">
    <property type="entry name" value="PAS domain"/>
    <property type="match status" value="1"/>
</dbReference>
<dbReference type="PANTHER" id="PTHR44757">
    <property type="entry name" value="DIGUANYLATE CYCLASE DGCP"/>
    <property type="match status" value="1"/>
</dbReference>
<dbReference type="InterPro" id="IPR052155">
    <property type="entry name" value="Biofilm_reg_signaling"/>
</dbReference>
<dbReference type="InterPro" id="IPR035919">
    <property type="entry name" value="EAL_sf"/>
</dbReference>
<sequence>MGSQINKTITTHSLAFTIILILMAILTTTALNRIQQDLGNIDVIVNNNNTKTQLVNNIRNASRDRTAALMRMVIETEPFIRDDAFMEFNQRAGDFVAARRKLINMDLSEEELRLLNRQAKLTTRELVPLQRQITDLAFLEKNKQALNLLLYQSIPLQNKVFDILTQLQQIQDKSGEKFVRDAKQGFNTTRKKILSLALSILIIILVVAILLIRRTVISEKNLNKEKERAIVTLYSIGDGVITTDVNGNVESLNSVAEKLTGWKYINAKFMPIQKICRFFRDNDHRQIENPVSQSLEKSQVVISNSHSLLMRDDGTEFAIEYTASPIFENNKINGSVLVFRDVTEMRALSNQLSYQATHDSLTSLINRREFEQRLEQAINSATTEDDHHILCYLDLDQFKVVNDTCGHIAGDELLKLIAVTLRGQVRESDLIARLGGDEFGILLKNCELEKAKIIINTTRKAINDIRFVWDDKSFNIGLSVGIVRINKHSGNLCNVLSAADTSCYVAKDEGRNRFHVYEYNDDTLLKRQGEMQWVHKINHALENNKFILYFQTIESLQPGNKTTHIEILIRMLNDEGKIIPPMAFIPAAERYDLMTTIDRWVVANTLKYFKSINKQDITLIAINLSAQSLSDDHFLEFITSEIKINNINPSQLCFEITETSAIINLARAMDFISALKDIGCKFALDDFGSGLSSFAYLKNLPVDYLKIDGGFIRDIIEDPMDLAFVESINQIGHVMGIQTIAEFVENDRIFELLKRIGIDYVQGYNLSQPKPLSEFVQKISKFNEPAYC</sequence>
<dbReference type="CDD" id="cd00130">
    <property type="entry name" value="PAS"/>
    <property type="match status" value="1"/>
</dbReference>
<dbReference type="CDD" id="cd01948">
    <property type="entry name" value="EAL"/>
    <property type="match status" value="1"/>
</dbReference>
<dbReference type="SMART" id="SM00267">
    <property type="entry name" value="GGDEF"/>
    <property type="match status" value="1"/>
</dbReference>
<dbReference type="InterPro" id="IPR000160">
    <property type="entry name" value="GGDEF_dom"/>
</dbReference>
<keyword evidence="1" id="KW-0812">Transmembrane</keyword>
<dbReference type="Pfam" id="PF00990">
    <property type="entry name" value="GGDEF"/>
    <property type="match status" value="1"/>
</dbReference>
<protein>
    <submittedName>
        <fullName evidence="6">Diguanylate cyclase/phosphodiesterase (GGDEF &amp; EAL domains) with PAS/PAC sensor(S)</fullName>
    </submittedName>
</protein>
<dbReference type="Pfam" id="PF13426">
    <property type="entry name" value="PAS_9"/>
    <property type="match status" value="1"/>
</dbReference>
<dbReference type="PANTHER" id="PTHR44757:SF4">
    <property type="entry name" value="DIGUANYLATE CYCLASE DGCE-RELATED"/>
    <property type="match status" value="1"/>
</dbReference>
<dbReference type="SMART" id="SM00052">
    <property type="entry name" value="EAL"/>
    <property type="match status" value="1"/>
</dbReference>
<dbReference type="PROSITE" id="PS50883">
    <property type="entry name" value="EAL"/>
    <property type="match status" value="1"/>
</dbReference>
<dbReference type="CDD" id="cd01949">
    <property type="entry name" value="GGDEF"/>
    <property type="match status" value="1"/>
</dbReference>
<evidence type="ECO:0000259" key="5">
    <source>
        <dbReference type="PROSITE" id="PS50887"/>
    </source>
</evidence>
<feature type="domain" description="PAS" evidence="2">
    <location>
        <begin position="223"/>
        <end position="298"/>
    </location>
</feature>
<feature type="transmembrane region" description="Helical" evidence="1">
    <location>
        <begin position="193"/>
        <end position="212"/>
    </location>
</feature>
<feature type="domain" description="EAL" evidence="4">
    <location>
        <begin position="530"/>
        <end position="783"/>
    </location>
</feature>
<accession>A0A3B0ZZW9</accession>
<evidence type="ECO:0000259" key="2">
    <source>
        <dbReference type="PROSITE" id="PS50112"/>
    </source>
</evidence>
<dbReference type="InterPro" id="IPR035965">
    <property type="entry name" value="PAS-like_dom_sf"/>
</dbReference>
<proteinExistence type="predicted"/>
<feature type="transmembrane region" description="Helical" evidence="1">
    <location>
        <begin position="12"/>
        <end position="31"/>
    </location>
</feature>
<dbReference type="SUPFAM" id="SSF141868">
    <property type="entry name" value="EAL domain-like"/>
    <property type="match status" value="1"/>
</dbReference>
<dbReference type="EMBL" id="UOFS01000013">
    <property type="protein sequence ID" value="VAW93022.1"/>
    <property type="molecule type" value="Genomic_DNA"/>
</dbReference>
<organism evidence="6">
    <name type="scientific">hydrothermal vent metagenome</name>
    <dbReference type="NCBI Taxonomy" id="652676"/>
    <lineage>
        <taxon>unclassified sequences</taxon>
        <taxon>metagenomes</taxon>
        <taxon>ecological metagenomes</taxon>
    </lineage>
</organism>
<reference evidence="6" key="1">
    <citation type="submission" date="2018-06" db="EMBL/GenBank/DDBJ databases">
        <authorList>
            <person name="Zhirakovskaya E."/>
        </authorList>
    </citation>
    <scope>NUCLEOTIDE SEQUENCE</scope>
</reference>
<evidence type="ECO:0000259" key="4">
    <source>
        <dbReference type="PROSITE" id="PS50883"/>
    </source>
</evidence>
<dbReference type="InterPro" id="IPR029787">
    <property type="entry name" value="Nucleotide_cyclase"/>
</dbReference>
<dbReference type="SUPFAM" id="SSF55785">
    <property type="entry name" value="PYP-like sensor domain (PAS domain)"/>
    <property type="match status" value="1"/>
</dbReference>
<dbReference type="InterPro" id="IPR001633">
    <property type="entry name" value="EAL_dom"/>
</dbReference>
<evidence type="ECO:0000313" key="6">
    <source>
        <dbReference type="EMBL" id="VAW93022.1"/>
    </source>
</evidence>
<dbReference type="Pfam" id="PF00563">
    <property type="entry name" value="EAL"/>
    <property type="match status" value="1"/>
</dbReference>
<evidence type="ECO:0000259" key="3">
    <source>
        <dbReference type="PROSITE" id="PS50113"/>
    </source>
</evidence>
<feature type="domain" description="GGDEF" evidence="5">
    <location>
        <begin position="386"/>
        <end position="519"/>
    </location>
</feature>
<gene>
    <name evidence="6" type="ORF">MNBD_GAMMA22-583</name>
</gene>
<keyword evidence="1" id="KW-1133">Transmembrane helix</keyword>
<evidence type="ECO:0000256" key="1">
    <source>
        <dbReference type="SAM" id="Phobius"/>
    </source>
</evidence>
<dbReference type="Gene3D" id="3.30.70.270">
    <property type="match status" value="1"/>
</dbReference>
<dbReference type="InterPro" id="IPR000014">
    <property type="entry name" value="PAS"/>
</dbReference>
<dbReference type="PROSITE" id="PS50113">
    <property type="entry name" value="PAC"/>
    <property type="match status" value="1"/>
</dbReference>
<dbReference type="InterPro" id="IPR043128">
    <property type="entry name" value="Rev_trsase/Diguanyl_cyclase"/>
</dbReference>
<dbReference type="AlphaFoldDB" id="A0A3B0ZZW9"/>
<dbReference type="PROSITE" id="PS50887">
    <property type="entry name" value="GGDEF"/>
    <property type="match status" value="1"/>
</dbReference>
<dbReference type="Gene3D" id="3.20.20.450">
    <property type="entry name" value="EAL domain"/>
    <property type="match status" value="1"/>
</dbReference>